<reference evidence="1" key="1">
    <citation type="submission" date="2017-04" db="EMBL/GenBank/DDBJ databases">
        <authorList>
            <person name="Varghese N."/>
            <person name="Submissions S."/>
        </authorList>
    </citation>
    <scope>NUCLEOTIDE SEQUENCE</scope>
    <source>
        <strain evidence="1">WTE2008</strain>
    </source>
</reference>
<comment type="caution">
    <text evidence="1">The sequence shown here is derived from an EMBL/GenBank/DDBJ whole genome shotgun (WGS) entry which is preliminary data.</text>
</comment>
<evidence type="ECO:0000313" key="1">
    <source>
        <dbReference type="EMBL" id="SMC83292.1"/>
    </source>
</evidence>
<accession>A0AC61PPH5</accession>
<name>A0AC61PPH5_9FIRM</name>
<dbReference type="EMBL" id="FWXZ01000007">
    <property type="protein sequence ID" value="SMC83292.1"/>
    <property type="molecule type" value="Genomic_DNA"/>
</dbReference>
<sequence length="361" mass="41263">MRKTSVAIILHGLSRNGIDMLMASLAEHWDYSRFDVTYLLAVDPGAPQLTEEKVRASGARVIHLHDLDRGRWMLWPFTLRKALKQYGPFDAAHYHMYFLNGINAWAAKKAGIPVRICHAHTISHPNEGKISRRIYKKIMRRLIIRNSTELVSCSGQAGRYFYKDHAHQVIFNGIDLEKFAPEGETARKRGTRFITVGRLHEQKNPFFLLEVISELNRLIPETTLDWAGEGPEKDAIIKKIQELQLEDTVHLLGDRQNVDKLLKQHDFFLFPSRYEGLGSVLIEAQATGLDCFISDTIPEEADCGKCRRIPLAKSAREWANEITEYIRSGKTMQVDPNKLGRYNVVHTARVLMNLYAGRDAE</sequence>
<proteinExistence type="predicted"/>
<protein>
    <submittedName>
        <fullName evidence="1">Glycosyltransferase involved in cell wall bisynthesis</fullName>
    </submittedName>
</protein>
<dbReference type="Proteomes" id="UP000192328">
    <property type="component" value="Unassembled WGS sequence"/>
</dbReference>
<evidence type="ECO:0000313" key="2">
    <source>
        <dbReference type="Proteomes" id="UP000192328"/>
    </source>
</evidence>
<gene>
    <name evidence="1" type="ORF">SAMN06297397_2806</name>
</gene>
<organism evidence="1 2">
    <name type="scientific">Aristaeella lactis</name>
    <dbReference type="NCBI Taxonomy" id="3046383"/>
    <lineage>
        <taxon>Bacteria</taxon>
        <taxon>Bacillati</taxon>
        <taxon>Bacillota</taxon>
        <taxon>Clostridia</taxon>
        <taxon>Eubacteriales</taxon>
        <taxon>Aristaeellaceae</taxon>
        <taxon>Aristaeella</taxon>
    </lineage>
</organism>
<keyword evidence="2" id="KW-1185">Reference proteome</keyword>